<dbReference type="InterPro" id="IPR020631">
    <property type="entry name" value="THF_DH/CycHdrlase_NAD-bd_dom"/>
</dbReference>
<dbReference type="FunFam" id="3.40.50.720:FF:000189">
    <property type="entry name" value="Bifunctional protein FolD"/>
    <property type="match status" value="1"/>
</dbReference>
<dbReference type="FunFam" id="3.40.50.10860:FF:000005">
    <property type="entry name" value="C-1-tetrahydrofolate synthase, cytoplasmic, putative"/>
    <property type="match status" value="1"/>
</dbReference>
<dbReference type="GO" id="GO:0004477">
    <property type="term" value="F:methenyltetrahydrofolate cyclohydrolase activity"/>
    <property type="evidence" value="ECO:0007669"/>
    <property type="project" value="UniProtKB-EC"/>
</dbReference>
<evidence type="ECO:0000256" key="6">
    <source>
        <dbReference type="ARBA" id="ARBA00022777"/>
    </source>
</evidence>
<comment type="catalytic activity">
    <reaction evidence="12">
        <text>L-threonyl-[protein] + ATP = O-phospho-L-threonyl-[protein] + ADP + H(+)</text>
        <dbReference type="Rhea" id="RHEA:46608"/>
        <dbReference type="Rhea" id="RHEA-COMP:11060"/>
        <dbReference type="Rhea" id="RHEA-COMP:11605"/>
        <dbReference type="ChEBI" id="CHEBI:15378"/>
        <dbReference type="ChEBI" id="CHEBI:30013"/>
        <dbReference type="ChEBI" id="CHEBI:30616"/>
        <dbReference type="ChEBI" id="CHEBI:61977"/>
        <dbReference type="ChEBI" id="CHEBI:456216"/>
        <dbReference type="EC" id="2.7.11.22"/>
    </reaction>
</comment>
<dbReference type="InterPro" id="IPR020630">
    <property type="entry name" value="THF_DH/CycHdrlase_cat_dom"/>
</dbReference>
<comment type="catalytic activity">
    <reaction evidence="11">
        <text>(6R)-5,10-methenyltetrahydrofolate + H2O = (6R)-10-formyltetrahydrofolate + H(+)</text>
        <dbReference type="Rhea" id="RHEA:23700"/>
        <dbReference type="ChEBI" id="CHEBI:15377"/>
        <dbReference type="ChEBI" id="CHEBI:15378"/>
        <dbReference type="ChEBI" id="CHEBI:57455"/>
        <dbReference type="ChEBI" id="CHEBI:195366"/>
        <dbReference type="EC" id="3.5.4.9"/>
    </reaction>
</comment>
<keyword evidence="3" id="KW-0554">One-carbon metabolism</keyword>
<keyword evidence="7" id="KW-0378">Hydrolase</keyword>
<dbReference type="AlphaFoldDB" id="A0ABD2WN60"/>
<evidence type="ECO:0000256" key="1">
    <source>
        <dbReference type="ARBA" id="ARBA00011738"/>
    </source>
</evidence>
<dbReference type="InterPro" id="IPR011009">
    <property type="entry name" value="Kinase-like_dom_sf"/>
</dbReference>
<keyword evidence="8 14" id="KW-0067">ATP-binding</keyword>
<keyword evidence="5 14" id="KW-0547">Nucleotide-binding</keyword>
<dbReference type="FunFam" id="3.30.200.20:FF:000049">
    <property type="entry name" value="cyclin-dependent kinase-like 1 isoform X1"/>
    <property type="match status" value="1"/>
</dbReference>
<feature type="binding site" evidence="14">
    <location>
        <position position="34"/>
    </location>
    <ligand>
        <name>ATP</name>
        <dbReference type="ChEBI" id="CHEBI:30616"/>
    </ligand>
</feature>
<dbReference type="InterPro" id="IPR000719">
    <property type="entry name" value="Prot_kinase_dom"/>
</dbReference>
<dbReference type="Proteomes" id="UP001627154">
    <property type="component" value="Unassembled WGS sequence"/>
</dbReference>
<dbReference type="HAMAP" id="MF_01576">
    <property type="entry name" value="THF_DHG_CYH"/>
    <property type="match status" value="1"/>
</dbReference>
<feature type="domain" description="Protein kinase" evidence="15">
    <location>
        <begin position="4"/>
        <end position="312"/>
    </location>
</feature>
<dbReference type="SUPFAM" id="SSF56112">
    <property type="entry name" value="Protein kinase-like (PK-like)"/>
    <property type="match status" value="1"/>
</dbReference>
<evidence type="ECO:0000256" key="7">
    <source>
        <dbReference type="ARBA" id="ARBA00022801"/>
    </source>
</evidence>
<evidence type="ECO:0000256" key="13">
    <source>
        <dbReference type="ARBA" id="ARBA00048367"/>
    </source>
</evidence>
<dbReference type="GO" id="GO:0004693">
    <property type="term" value="F:cyclin-dependent protein serine/threonine kinase activity"/>
    <property type="evidence" value="ECO:0007669"/>
    <property type="project" value="UniProtKB-EC"/>
</dbReference>
<dbReference type="SUPFAM" id="SSF51735">
    <property type="entry name" value="NAD(P)-binding Rossmann-fold domains"/>
    <property type="match status" value="1"/>
</dbReference>
<dbReference type="Gene3D" id="1.10.510.10">
    <property type="entry name" value="Transferase(Phosphotransferase) domain 1"/>
    <property type="match status" value="1"/>
</dbReference>
<dbReference type="Pfam" id="PF00763">
    <property type="entry name" value="THF_DHG_CYH"/>
    <property type="match status" value="1"/>
</dbReference>
<dbReference type="GO" id="GO:0005524">
    <property type="term" value="F:ATP binding"/>
    <property type="evidence" value="ECO:0007669"/>
    <property type="project" value="UniProtKB-UniRule"/>
</dbReference>
<dbReference type="InterPro" id="IPR020867">
    <property type="entry name" value="THF_DH/CycHdrlase_CS"/>
</dbReference>
<evidence type="ECO:0000256" key="12">
    <source>
        <dbReference type="ARBA" id="ARBA00047811"/>
    </source>
</evidence>
<keyword evidence="17" id="KW-1185">Reference proteome</keyword>
<comment type="catalytic activity">
    <reaction evidence="13">
        <text>L-seryl-[protein] + ATP = O-phospho-L-seryl-[protein] + ADP + H(+)</text>
        <dbReference type="Rhea" id="RHEA:17989"/>
        <dbReference type="Rhea" id="RHEA-COMP:9863"/>
        <dbReference type="Rhea" id="RHEA-COMP:11604"/>
        <dbReference type="ChEBI" id="CHEBI:15378"/>
        <dbReference type="ChEBI" id="CHEBI:29999"/>
        <dbReference type="ChEBI" id="CHEBI:30616"/>
        <dbReference type="ChEBI" id="CHEBI:83421"/>
        <dbReference type="ChEBI" id="CHEBI:456216"/>
        <dbReference type="EC" id="2.7.11.22"/>
    </reaction>
</comment>
<keyword evidence="10" id="KW-0511">Multifunctional enzyme</keyword>
<dbReference type="Pfam" id="PF02882">
    <property type="entry name" value="THF_DHG_CYH_C"/>
    <property type="match status" value="1"/>
</dbReference>
<evidence type="ECO:0000313" key="16">
    <source>
        <dbReference type="EMBL" id="KAL3394438.1"/>
    </source>
</evidence>
<evidence type="ECO:0000256" key="9">
    <source>
        <dbReference type="ARBA" id="ARBA00023002"/>
    </source>
</evidence>
<keyword evidence="2" id="KW-0723">Serine/threonine-protein kinase</keyword>
<evidence type="ECO:0000256" key="11">
    <source>
        <dbReference type="ARBA" id="ARBA00036357"/>
    </source>
</evidence>
<gene>
    <name evidence="16" type="ORF">TKK_011446</name>
</gene>
<dbReference type="FunFam" id="1.10.510.10:FF:000624">
    <property type="entry name" value="Mitogen-activated protein kinase"/>
    <property type="match status" value="1"/>
</dbReference>
<dbReference type="InterPro" id="IPR000672">
    <property type="entry name" value="THF_DH/CycHdrlase"/>
</dbReference>
<dbReference type="PROSITE" id="PS00108">
    <property type="entry name" value="PROTEIN_KINASE_ST"/>
    <property type="match status" value="1"/>
</dbReference>
<evidence type="ECO:0000256" key="2">
    <source>
        <dbReference type="ARBA" id="ARBA00022527"/>
    </source>
</evidence>
<dbReference type="PROSITE" id="PS00107">
    <property type="entry name" value="PROTEIN_KINASE_ATP"/>
    <property type="match status" value="1"/>
</dbReference>
<evidence type="ECO:0000256" key="8">
    <source>
        <dbReference type="ARBA" id="ARBA00022840"/>
    </source>
</evidence>
<dbReference type="SUPFAM" id="SSF53223">
    <property type="entry name" value="Aminoacid dehydrogenase-like, N-terminal domain"/>
    <property type="match status" value="1"/>
</dbReference>
<comment type="caution">
    <text evidence="16">The sequence shown here is derived from an EMBL/GenBank/DDBJ whole genome shotgun (WGS) entry which is preliminary data.</text>
</comment>
<proteinExistence type="inferred from homology"/>
<evidence type="ECO:0000256" key="4">
    <source>
        <dbReference type="ARBA" id="ARBA00022679"/>
    </source>
</evidence>
<evidence type="ECO:0000256" key="3">
    <source>
        <dbReference type="ARBA" id="ARBA00022563"/>
    </source>
</evidence>
<protein>
    <recommendedName>
        <fullName evidence="15">Protein kinase domain-containing protein</fullName>
    </recommendedName>
</protein>
<dbReference type="Gene3D" id="3.40.50.10860">
    <property type="entry name" value="Leucine Dehydrogenase, chain A, domain 1"/>
    <property type="match status" value="1"/>
</dbReference>
<dbReference type="InterPro" id="IPR017441">
    <property type="entry name" value="Protein_kinase_ATP_BS"/>
</dbReference>
<comment type="subunit">
    <text evidence="1">Homodimer.</text>
</comment>
<keyword evidence="6" id="KW-0418">Kinase</keyword>
<dbReference type="Gene3D" id="3.30.200.20">
    <property type="entry name" value="Phosphorylase Kinase, domain 1"/>
    <property type="match status" value="1"/>
</dbReference>
<name>A0ABD2WN60_9HYME</name>
<dbReference type="PROSITE" id="PS50011">
    <property type="entry name" value="PROTEIN_KINASE_DOM"/>
    <property type="match status" value="1"/>
</dbReference>
<evidence type="ECO:0000313" key="17">
    <source>
        <dbReference type="Proteomes" id="UP001627154"/>
    </source>
</evidence>
<dbReference type="Gene3D" id="3.40.50.720">
    <property type="entry name" value="NAD(P)-binding Rossmann-like Domain"/>
    <property type="match status" value="1"/>
</dbReference>
<accession>A0ABD2WN60</accession>
<dbReference type="GO" id="GO:0016491">
    <property type="term" value="F:oxidoreductase activity"/>
    <property type="evidence" value="ECO:0007669"/>
    <property type="project" value="UniProtKB-KW"/>
</dbReference>
<dbReference type="InterPro" id="IPR046346">
    <property type="entry name" value="Aminoacid_DH-like_N_sf"/>
</dbReference>
<organism evidence="16 17">
    <name type="scientific">Trichogramma kaykai</name>
    <dbReference type="NCBI Taxonomy" id="54128"/>
    <lineage>
        <taxon>Eukaryota</taxon>
        <taxon>Metazoa</taxon>
        <taxon>Ecdysozoa</taxon>
        <taxon>Arthropoda</taxon>
        <taxon>Hexapoda</taxon>
        <taxon>Insecta</taxon>
        <taxon>Pterygota</taxon>
        <taxon>Neoptera</taxon>
        <taxon>Endopterygota</taxon>
        <taxon>Hymenoptera</taxon>
        <taxon>Apocrita</taxon>
        <taxon>Proctotrupomorpha</taxon>
        <taxon>Chalcidoidea</taxon>
        <taxon>Trichogrammatidae</taxon>
        <taxon>Trichogramma</taxon>
    </lineage>
</organism>
<dbReference type="PANTHER" id="PTHR48099:SF11">
    <property type="entry name" value="BIFUNCTIONAL METHYLENETETRAHYDROFOLATE DEHYDROGENASE_CYCLOHYDROLASE, MITOCHONDRIAL"/>
    <property type="match status" value="1"/>
</dbReference>
<dbReference type="Pfam" id="PF00069">
    <property type="entry name" value="Pkinase"/>
    <property type="match status" value="1"/>
</dbReference>
<evidence type="ECO:0000256" key="5">
    <source>
        <dbReference type="ARBA" id="ARBA00022741"/>
    </source>
</evidence>
<dbReference type="InterPro" id="IPR036291">
    <property type="entry name" value="NAD(P)-bd_dom_sf"/>
</dbReference>
<reference evidence="16 17" key="1">
    <citation type="journal article" date="2024" name="bioRxiv">
        <title>A reference genome for Trichogramma kaykai: A tiny desert-dwelling parasitoid wasp with competing sex-ratio distorters.</title>
        <authorList>
            <person name="Culotta J."/>
            <person name="Lindsey A.R."/>
        </authorList>
    </citation>
    <scope>NUCLEOTIDE SEQUENCE [LARGE SCALE GENOMIC DNA]</scope>
    <source>
        <strain evidence="16 17">KSX58</strain>
    </source>
</reference>
<dbReference type="CDD" id="cd01080">
    <property type="entry name" value="NAD_bind_m-THF_DH_Cyclohyd"/>
    <property type="match status" value="1"/>
</dbReference>
<evidence type="ECO:0000256" key="10">
    <source>
        <dbReference type="ARBA" id="ARBA00023268"/>
    </source>
</evidence>
<dbReference type="SMART" id="SM00220">
    <property type="entry name" value="S_TKc"/>
    <property type="match status" value="1"/>
</dbReference>
<sequence>MERYENIEVVGEGSYGIVMKCRHKETGQIVAIKKFLESVENIHVRKLAFREIRMLKRLRHENLVSLIEVFKRKKRFYLVFEYLDHTILEELEAVGGGLGFELSRRHIFQVLRGLNFCHHNNIMHRDIKPENVLVSSHGVVKLCDFGFARISGPNESCTDYVATRWYRAPELLVGDARYGRAVDTWAAGCLYAEMLTGEPLFPGDSDVDQLYRITRLMGGLCHRHQSLLNRNSSHGRSLRKASVESLSYRHATLTNLNGPSAASARGPSGGLRSLRNHLPCCSSSGLDFLSQCLRMDPDTRPNCAQLLQHPLFMQDNFAERFLVELRDYVAKEAAGNPLLQLRRVEERRFSVMSLEEPPRVYATGALPRWSMKLAREPLDKISADVNVNADSLNQTRNCNGRANNRQTPEHPQQLPIQRKPLSRPRELSFIGPTNVQPNATYIRRLEHKGLLPMLDSNNGKSCTLPILASKESLLSSRVAPKRTKLDVSSSNAIAYGAVLIDGQAIAEQVLEEVKAEVEEWTRAGERRPKLIAILVGENPASKAYVGRKMKAAKAVGIDSETLRFSNDITREELLNSIKKINEDPTIDGLLVQLPVPEHINQQEVCQAVSADKDVDGFHLENIGKLSLNRKGIIPATALGVKELIVRSNIPTFAKNAVVIGRSKHVGFPIASLLHSDGTGETPGLDMTTTICHRYTPRVELEKHTKLADIVITCAGVPGLVTMDMIKPGACVIDVGITRIKTDEGKYRLVGDVDYDNVRKVAGHITPVPGGVGPMTVAMLMKNTMIAVKMLKSRSLKNGNLRYISS</sequence>
<dbReference type="InterPro" id="IPR008271">
    <property type="entry name" value="Ser/Thr_kinase_AS"/>
</dbReference>
<evidence type="ECO:0000259" key="15">
    <source>
        <dbReference type="PROSITE" id="PS50011"/>
    </source>
</evidence>
<evidence type="ECO:0000256" key="14">
    <source>
        <dbReference type="PROSITE-ProRule" id="PRU10141"/>
    </source>
</evidence>
<dbReference type="PRINTS" id="PR00085">
    <property type="entry name" value="THFDHDRGNASE"/>
</dbReference>
<dbReference type="PANTHER" id="PTHR48099">
    <property type="entry name" value="C-1-TETRAHYDROFOLATE SYNTHASE, CYTOPLASMIC-RELATED"/>
    <property type="match status" value="1"/>
</dbReference>
<keyword evidence="4" id="KW-0808">Transferase</keyword>
<dbReference type="GO" id="GO:0006730">
    <property type="term" value="P:one-carbon metabolic process"/>
    <property type="evidence" value="ECO:0007669"/>
    <property type="project" value="UniProtKB-KW"/>
</dbReference>
<keyword evidence="9" id="KW-0560">Oxidoreductase</keyword>
<dbReference type="EMBL" id="JBJJXI010000092">
    <property type="protein sequence ID" value="KAL3394438.1"/>
    <property type="molecule type" value="Genomic_DNA"/>
</dbReference>
<dbReference type="PROSITE" id="PS00767">
    <property type="entry name" value="THF_DHG_CYH_2"/>
    <property type="match status" value="1"/>
</dbReference>